<dbReference type="InterPro" id="IPR007921">
    <property type="entry name" value="CHAP_dom"/>
</dbReference>
<dbReference type="Proteomes" id="UP000184128">
    <property type="component" value="Unassembled WGS sequence"/>
</dbReference>
<dbReference type="Pfam" id="PF08230">
    <property type="entry name" value="CW_7"/>
    <property type="match status" value="2"/>
</dbReference>
<keyword evidence="3" id="KW-1185">Reference proteome</keyword>
<sequence>MLKSVLNTAKSYVGTQQGDAKHKDLIKKYNAVKPLPVGYPMKITDDWCAAFVTVVGDLAQASKYIGRECGVQRFIAIFKNKGIWRGLAKPIAGDIVVFDWQKNGWADHIGFVEAVNGNKITTIEGNTSKQVARRTYAWNDWRVDGYARPKYPSATQTSKKPVHEVAKEVIQGKWGNGNNRTAQLTKAGYNARTIQKEVNAILKEKGNRKLNEIVAKEVIQGKWGNGPERKKRLTEAGYNYSIIQKIVNGMV</sequence>
<accession>A0A1M4VMY0</accession>
<dbReference type="InterPro" id="IPR013168">
    <property type="entry name" value="Cpl_7_lyso_C"/>
</dbReference>
<dbReference type="Pfam" id="PF05257">
    <property type="entry name" value="CHAP"/>
    <property type="match status" value="1"/>
</dbReference>
<dbReference type="STRING" id="1121025.SAMN02745249_00964"/>
<evidence type="ECO:0000259" key="1">
    <source>
        <dbReference type="SMART" id="SM01095"/>
    </source>
</evidence>
<feature type="domain" description="Cpl-7 lysozyme C-terminal" evidence="1">
    <location>
        <begin position="211"/>
        <end position="251"/>
    </location>
</feature>
<dbReference type="InterPro" id="IPR038765">
    <property type="entry name" value="Papain-like_cys_pep_sf"/>
</dbReference>
<dbReference type="EMBL" id="FQUF01000012">
    <property type="protein sequence ID" value="SHE70160.1"/>
    <property type="molecule type" value="Genomic_DNA"/>
</dbReference>
<dbReference type="AlphaFoldDB" id="A0A1M4VMY0"/>
<dbReference type="RefSeq" id="WP_073297143.1">
    <property type="nucleotide sequence ID" value="NZ_FQUF01000012.1"/>
</dbReference>
<dbReference type="SMART" id="SM01095">
    <property type="entry name" value="Cpl-7"/>
    <property type="match status" value="2"/>
</dbReference>
<proteinExistence type="predicted"/>
<reference evidence="2 3" key="1">
    <citation type="submission" date="2016-11" db="EMBL/GenBank/DDBJ databases">
        <authorList>
            <person name="Jaros S."/>
            <person name="Januszkiewicz K."/>
            <person name="Wedrychowicz H."/>
        </authorList>
    </citation>
    <scope>NUCLEOTIDE SEQUENCE [LARGE SCALE GENOMIC DNA]</scope>
    <source>
        <strain evidence="2 3">DSM 15692</strain>
    </source>
</reference>
<organism evidence="2 3">
    <name type="scientific">Atopostipes suicloacalis DSM 15692</name>
    <dbReference type="NCBI Taxonomy" id="1121025"/>
    <lineage>
        <taxon>Bacteria</taxon>
        <taxon>Bacillati</taxon>
        <taxon>Bacillota</taxon>
        <taxon>Bacilli</taxon>
        <taxon>Lactobacillales</taxon>
        <taxon>Carnobacteriaceae</taxon>
        <taxon>Atopostipes</taxon>
    </lineage>
</organism>
<dbReference type="Gene3D" id="3.90.1720.10">
    <property type="entry name" value="endopeptidase domain like (from Nostoc punctiforme)"/>
    <property type="match status" value="1"/>
</dbReference>
<name>A0A1M4VMY0_9LACT</name>
<gene>
    <name evidence="2" type="ORF">SAMN02745249_00964</name>
</gene>
<dbReference type="OrthoDB" id="5056238at2"/>
<protein>
    <submittedName>
        <fullName evidence="2">CHAP domain-containing protein</fullName>
    </submittedName>
</protein>
<evidence type="ECO:0000313" key="3">
    <source>
        <dbReference type="Proteomes" id="UP000184128"/>
    </source>
</evidence>
<dbReference type="SUPFAM" id="SSF54001">
    <property type="entry name" value="Cysteine proteinases"/>
    <property type="match status" value="1"/>
</dbReference>
<feature type="domain" description="Cpl-7 lysozyme C-terminal" evidence="1">
    <location>
        <begin position="162"/>
        <end position="203"/>
    </location>
</feature>
<evidence type="ECO:0000313" key="2">
    <source>
        <dbReference type="EMBL" id="SHE70160.1"/>
    </source>
</evidence>